<evidence type="ECO:0000313" key="2">
    <source>
        <dbReference type="EMBL" id="RLP79581.1"/>
    </source>
</evidence>
<dbReference type="NCBIfam" id="NF038065">
    <property type="entry name" value="Pr6Pr"/>
    <property type="match status" value="1"/>
</dbReference>
<keyword evidence="1" id="KW-1133">Transmembrane helix</keyword>
<feature type="transmembrane region" description="Helical" evidence="1">
    <location>
        <begin position="181"/>
        <end position="202"/>
    </location>
</feature>
<evidence type="ECO:0000256" key="1">
    <source>
        <dbReference type="SAM" id="Phobius"/>
    </source>
</evidence>
<evidence type="ECO:0000313" key="3">
    <source>
        <dbReference type="Proteomes" id="UP000269692"/>
    </source>
</evidence>
<keyword evidence="1" id="KW-0812">Transmembrane</keyword>
<organism evidence="2 3">
    <name type="scientific">Xanthobacter tagetidis</name>
    <dbReference type="NCBI Taxonomy" id="60216"/>
    <lineage>
        <taxon>Bacteria</taxon>
        <taxon>Pseudomonadati</taxon>
        <taxon>Pseudomonadota</taxon>
        <taxon>Alphaproteobacteria</taxon>
        <taxon>Hyphomicrobiales</taxon>
        <taxon>Xanthobacteraceae</taxon>
        <taxon>Xanthobacter</taxon>
    </lineage>
</organism>
<feature type="transmembrane region" description="Helical" evidence="1">
    <location>
        <begin position="83"/>
        <end position="104"/>
    </location>
</feature>
<name>A0A3L7AJ12_9HYPH</name>
<dbReference type="InterPro" id="IPR049713">
    <property type="entry name" value="Pr6Pr-like"/>
</dbReference>
<evidence type="ECO:0008006" key="4">
    <source>
        <dbReference type="Google" id="ProtNLM"/>
    </source>
</evidence>
<feature type="transmembrane region" description="Helical" evidence="1">
    <location>
        <begin position="124"/>
        <end position="143"/>
    </location>
</feature>
<feature type="transmembrane region" description="Helical" evidence="1">
    <location>
        <begin position="49"/>
        <end position="71"/>
    </location>
</feature>
<dbReference type="OrthoDB" id="9809977at2"/>
<proteinExistence type="predicted"/>
<gene>
    <name evidence="2" type="ORF">D9R14_07925</name>
</gene>
<accession>A0A3L7AJ12</accession>
<feature type="transmembrane region" description="Helical" evidence="1">
    <location>
        <begin position="150"/>
        <end position="169"/>
    </location>
</feature>
<dbReference type="RefSeq" id="WP_121622791.1">
    <property type="nucleotide sequence ID" value="NZ_JACIIW010000001.1"/>
</dbReference>
<dbReference type="EMBL" id="RCTF01000005">
    <property type="protein sequence ID" value="RLP79581.1"/>
    <property type="molecule type" value="Genomic_DNA"/>
</dbReference>
<dbReference type="AlphaFoldDB" id="A0A3L7AJ12"/>
<keyword evidence="1" id="KW-0472">Membrane</keyword>
<comment type="caution">
    <text evidence="2">The sequence shown here is derived from an EMBL/GenBank/DDBJ whole genome shotgun (WGS) entry which is preliminary data.</text>
</comment>
<keyword evidence="3" id="KW-1185">Reference proteome</keyword>
<protein>
    <recommendedName>
        <fullName evidence="4">Integral membrane protein</fullName>
    </recommendedName>
</protein>
<sequence>MERWGRRLALVAALVGFAALALQLGIIVVKEGQGGLALLPALGAGLWRFFGYFTILGNMFAAVVALAMALAPRGVLAGARVKLAAVVAIVLIGIVYSLLLRHVWNPTGWQAVADHALHDVMPPLFLLAWALMPHGGLAFRDALWAMVPPLGYLAYAMARGAYDGWYAYWFLDPAKLGPERMALNALALAAGFLAAGLLLVALDRFLARRLKGG</sequence>
<dbReference type="Proteomes" id="UP000269692">
    <property type="component" value="Unassembled WGS sequence"/>
</dbReference>
<reference evidence="2 3" key="1">
    <citation type="submission" date="2018-10" db="EMBL/GenBank/DDBJ databases">
        <title>Xanthobacter tagetidis genome sequencing and assembly.</title>
        <authorList>
            <person name="Maclea K.S."/>
            <person name="Goen A.E."/>
            <person name="Fatima S.A."/>
        </authorList>
    </citation>
    <scope>NUCLEOTIDE SEQUENCE [LARGE SCALE GENOMIC DNA]</scope>
    <source>
        <strain evidence="2 3">ATCC 700314</strain>
    </source>
</reference>